<sequence>MAMQVLFLIVPVFIASVALFMAVTLTRRSMQVRRAWASGLTAEARCLRAFTSTRRDSDGHRSTTQHHVYEFTAGDGRPVRFEEANGPATTVQGDVVMVYYTADRPDRATAHAPAPVRAAAGMVFLLGFLGLVVAFCVFFVVAAAEMPF</sequence>
<dbReference type="InterPro" id="IPR021994">
    <property type="entry name" value="DUF3592"/>
</dbReference>
<keyword evidence="1" id="KW-0472">Membrane</keyword>
<evidence type="ECO:0000313" key="3">
    <source>
        <dbReference type="EMBL" id="MFA3836949.1"/>
    </source>
</evidence>
<keyword evidence="1" id="KW-1133">Transmembrane helix</keyword>
<dbReference type="EMBL" id="JBGOSP010000005">
    <property type="protein sequence ID" value="MFA3836949.1"/>
    <property type="molecule type" value="Genomic_DNA"/>
</dbReference>
<evidence type="ECO:0000256" key="1">
    <source>
        <dbReference type="SAM" id="Phobius"/>
    </source>
</evidence>
<proteinExistence type="predicted"/>
<gene>
    <name evidence="3" type="ORF">ACEG43_12280</name>
</gene>
<comment type="caution">
    <text evidence="3">The sequence shown here is derived from an EMBL/GenBank/DDBJ whole genome shotgun (WGS) entry which is preliminary data.</text>
</comment>
<protein>
    <submittedName>
        <fullName evidence="3">DUF3592 domain-containing protein</fullName>
    </submittedName>
</protein>
<dbReference type="Pfam" id="PF12158">
    <property type="entry name" value="DUF3592"/>
    <property type="match status" value="1"/>
</dbReference>
<dbReference type="RefSeq" id="WP_372562520.1">
    <property type="nucleotide sequence ID" value="NZ_JBGOSP010000005.1"/>
</dbReference>
<feature type="transmembrane region" description="Helical" evidence="1">
    <location>
        <begin position="123"/>
        <end position="144"/>
    </location>
</feature>
<keyword evidence="1" id="KW-0812">Transmembrane</keyword>
<dbReference type="Proteomes" id="UP001571476">
    <property type="component" value="Unassembled WGS sequence"/>
</dbReference>
<name>A0ABV4SET0_9ACTN</name>
<evidence type="ECO:0000313" key="4">
    <source>
        <dbReference type="Proteomes" id="UP001571476"/>
    </source>
</evidence>
<feature type="transmembrane region" description="Helical" evidence="1">
    <location>
        <begin position="6"/>
        <end position="25"/>
    </location>
</feature>
<evidence type="ECO:0000259" key="2">
    <source>
        <dbReference type="Pfam" id="PF12158"/>
    </source>
</evidence>
<organism evidence="3 4">
    <name type="scientific">Streptomyces aureus</name>
    <dbReference type="NCBI Taxonomy" id="193461"/>
    <lineage>
        <taxon>Bacteria</taxon>
        <taxon>Bacillati</taxon>
        <taxon>Actinomycetota</taxon>
        <taxon>Actinomycetes</taxon>
        <taxon>Kitasatosporales</taxon>
        <taxon>Streptomycetaceae</taxon>
        <taxon>Streptomyces</taxon>
    </lineage>
</organism>
<keyword evidence="4" id="KW-1185">Reference proteome</keyword>
<reference evidence="3 4" key="1">
    <citation type="submission" date="2024-08" db="EMBL/GenBank/DDBJ databases">
        <title>Genome sequence of Streptomyces aureus CACIA-1.46HGO.</title>
        <authorList>
            <person name="Evangelista-Martinez Z."/>
        </authorList>
    </citation>
    <scope>NUCLEOTIDE SEQUENCE [LARGE SCALE GENOMIC DNA]</scope>
    <source>
        <strain evidence="3 4">CACIA-1.46HGO</strain>
    </source>
</reference>
<accession>A0ABV4SET0</accession>
<feature type="domain" description="DUF3592" evidence="2">
    <location>
        <begin position="53"/>
        <end position="111"/>
    </location>
</feature>